<name>A0ABU2YMN9_9FLAO</name>
<proteinExistence type="inferred from homology"/>
<dbReference type="RefSeq" id="WP_311428193.1">
    <property type="nucleotide sequence ID" value="NZ_JAVRIA010000008.1"/>
</dbReference>
<dbReference type="Gene3D" id="2.170.130.10">
    <property type="entry name" value="TonB-dependent receptor, plug domain"/>
    <property type="match status" value="1"/>
</dbReference>
<sequence length="163" mass="17926">MKTRITFLALLIVVTSQAQFLETNLSIQDYESLLNPETECVNLGYYKIEKSKLTTAVVEVSTEQLNERPIVTIDQLLQRRVAGLNVSTTSYQPGEQVRMGIRGRTHNNGPLVILDGAPIQLSSLWILNPHDVDTITVLKDAGSTAIYGMRGGNGVIVITTKRG</sequence>
<dbReference type="NCBIfam" id="TIGR04057">
    <property type="entry name" value="SusC_RagA_signa"/>
    <property type="match status" value="1"/>
</dbReference>
<comment type="caution">
    <text evidence="4">The sequence shown here is derived from an EMBL/GenBank/DDBJ whole genome shotgun (WGS) entry which is preliminary data.</text>
</comment>
<evidence type="ECO:0000313" key="5">
    <source>
        <dbReference type="Proteomes" id="UP001259492"/>
    </source>
</evidence>
<dbReference type="Pfam" id="PF07715">
    <property type="entry name" value="Plug"/>
    <property type="match status" value="1"/>
</dbReference>
<dbReference type="InterPro" id="IPR012910">
    <property type="entry name" value="Plug_dom"/>
</dbReference>
<dbReference type="PROSITE" id="PS52016">
    <property type="entry name" value="TONB_DEPENDENT_REC_3"/>
    <property type="match status" value="1"/>
</dbReference>
<dbReference type="Proteomes" id="UP001259492">
    <property type="component" value="Unassembled WGS sequence"/>
</dbReference>
<dbReference type="InterPro" id="IPR039426">
    <property type="entry name" value="TonB-dep_rcpt-like"/>
</dbReference>
<feature type="domain" description="TonB-dependent receptor plug" evidence="3">
    <location>
        <begin position="50"/>
        <end position="155"/>
    </location>
</feature>
<feature type="signal peptide" evidence="2">
    <location>
        <begin position="1"/>
        <end position="18"/>
    </location>
</feature>
<protein>
    <submittedName>
        <fullName evidence="4">TonB-dependent receptor plug domain-containing protein</fullName>
    </submittedName>
</protein>
<comment type="similarity">
    <text evidence="1">Belongs to the TonB-dependent receptor family.</text>
</comment>
<evidence type="ECO:0000313" key="4">
    <source>
        <dbReference type="EMBL" id="MDT0559429.1"/>
    </source>
</evidence>
<dbReference type="SUPFAM" id="SSF56935">
    <property type="entry name" value="Porins"/>
    <property type="match status" value="1"/>
</dbReference>
<keyword evidence="1" id="KW-0812">Transmembrane</keyword>
<evidence type="ECO:0000259" key="3">
    <source>
        <dbReference type="Pfam" id="PF07715"/>
    </source>
</evidence>
<gene>
    <name evidence="4" type="ORF">RM697_12260</name>
</gene>
<dbReference type="InterPro" id="IPR023997">
    <property type="entry name" value="TonB-dep_OMP_SusC/RagA_CS"/>
</dbReference>
<keyword evidence="1" id="KW-0472">Membrane</keyword>
<keyword evidence="1" id="KW-0813">Transport</keyword>
<keyword evidence="1" id="KW-1134">Transmembrane beta strand</keyword>
<dbReference type="InterPro" id="IPR037066">
    <property type="entry name" value="Plug_dom_sf"/>
</dbReference>
<organism evidence="4 5">
    <name type="scientific">Microcosmobacter mediterraneus</name>
    <dbReference type="NCBI Taxonomy" id="3075607"/>
    <lineage>
        <taxon>Bacteria</taxon>
        <taxon>Pseudomonadati</taxon>
        <taxon>Bacteroidota</taxon>
        <taxon>Flavobacteriia</taxon>
        <taxon>Flavobacteriales</taxon>
        <taxon>Flavobacteriaceae</taxon>
        <taxon>Microcosmobacter</taxon>
    </lineage>
</organism>
<keyword evidence="2" id="KW-0732">Signal</keyword>
<keyword evidence="5" id="KW-1185">Reference proteome</keyword>
<reference evidence="4 5" key="1">
    <citation type="submission" date="2023-09" db="EMBL/GenBank/DDBJ databases">
        <authorList>
            <person name="Rey-Velasco X."/>
        </authorList>
    </citation>
    <scope>NUCLEOTIDE SEQUENCE [LARGE SCALE GENOMIC DNA]</scope>
    <source>
        <strain evidence="4 5">W332</strain>
    </source>
</reference>
<keyword evidence="4" id="KW-0675">Receptor</keyword>
<comment type="subcellular location">
    <subcellularLocation>
        <location evidence="1">Cell outer membrane</location>
        <topology evidence="1">Multi-pass membrane protein</topology>
    </subcellularLocation>
</comment>
<evidence type="ECO:0000256" key="2">
    <source>
        <dbReference type="SAM" id="SignalP"/>
    </source>
</evidence>
<accession>A0ABU2YMN9</accession>
<evidence type="ECO:0000256" key="1">
    <source>
        <dbReference type="PROSITE-ProRule" id="PRU01360"/>
    </source>
</evidence>
<dbReference type="EMBL" id="JAVRIA010000008">
    <property type="protein sequence ID" value="MDT0559429.1"/>
    <property type="molecule type" value="Genomic_DNA"/>
</dbReference>
<keyword evidence="1" id="KW-0998">Cell outer membrane</keyword>
<feature type="chain" id="PRO_5047533592" evidence="2">
    <location>
        <begin position="19"/>
        <end position="163"/>
    </location>
</feature>